<organism evidence="3 4">
    <name type="scientific">Pycnococcus provasolii</name>
    <dbReference type="NCBI Taxonomy" id="41880"/>
    <lineage>
        <taxon>Eukaryota</taxon>
        <taxon>Viridiplantae</taxon>
        <taxon>Chlorophyta</taxon>
        <taxon>Pseudoscourfieldiophyceae</taxon>
        <taxon>Pseudoscourfieldiales</taxon>
        <taxon>Pycnococcaceae</taxon>
        <taxon>Pycnococcus</taxon>
    </lineage>
</organism>
<feature type="transmembrane region" description="Helical" evidence="2">
    <location>
        <begin position="434"/>
        <end position="453"/>
    </location>
</feature>
<accession>A0A830I3U8</accession>
<feature type="compositionally biased region" description="Low complexity" evidence="1">
    <location>
        <begin position="540"/>
        <end position="561"/>
    </location>
</feature>
<evidence type="ECO:0000313" key="4">
    <source>
        <dbReference type="Proteomes" id="UP000660262"/>
    </source>
</evidence>
<feature type="transmembrane region" description="Helical" evidence="2">
    <location>
        <begin position="244"/>
        <end position="269"/>
    </location>
</feature>
<feature type="transmembrane region" description="Helical" evidence="2">
    <location>
        <begin position="330"/>
        <end position="350"/>
    </location>
</feature>
<reference evidence="3" key="1">
    <citation type="submission" date="2020-10" db="EMBL/GenBank/DDBJ databases">
        <title>Unveiling of a novel bifunctional photoreceptor, Dualchrome1, isolated from a cosmopolitan green alga.</title>
        <authorList>
            <person name="Suzuki S."/>
            <person name="Kawachi M."/>
        </authorList>
    </citation>
    <scope>NUCLEOTIDE SEQUENCE</scope>
    <source>
        <strain evidence="3">NIES 2893</strain>
    </source>
</reference>
<keyword evidence="2" id="KW-1133">Transmembrane helix</keyword>
<feature type="compositionally biased region" description="Pro residues" evidence="1">
    <location>
        <begin position="511"/>
        <end position="524"/>
    </location>
</feature>
<feature type="transmembrane region" description="Helical" evidence="2">
    <location>
        <begin position="211"/>
        <end position="232"/>
    </location>
</feature>
<sequence length="649" mass="68124">MRCVGGKRALACSLPPCSRSADPSAMSATTKQPSMFAGRSTNSAESFAVTSSPYPCANARASAYLIAAPTMPNTPPCAAWQSTRPTTCIIDHVFQGENKRENEILSSAPRTKIQSNFTNKTTIIMSASSDVRVNVSLSSSAAEQQHASSTSQVPRRASQFSSATSHSGGGGGGGGFVANTAPSSRFASLSKGGEAGGGGGKAGRRWAILRLVCRTLVFACAFAATCTAGAYGPTRLGVTPAIDYLVAAAAVVAFAYGVAVIGELSMAHYETEYGDERGLNYALAVRGPHISIWAAHISFVLMFSAACAAGAVATNAYAELACSWDACNRALAGSVLAAGSAIACIGCIAFSRFELKQRKLADQRMRHRAMRKQQQHDDENDHHEYADDEIVVSAIDDSPSPPPPVPEKKKPTSRSQFHAQVEELQNRVKAESDVRVRVMSFVFSLLAFALAAGDTSFQNFGALQYLVLAGVVSCAWNIVCLFGGLLECLAVRRRRKSMAEEAAHITTKKTVPPPPPPPPSPPPAREADDAGADVVDRKISTASTANATAATSPSSPRAARTSGGGPRSRLKRAFAHIRMYGDGILFAILFSAFAAAAGISTLPCPTISALLSKGCTLPRVAVAFAFLAAMAQAGVATISRFNTKQRMEE</sequence>
<feature type="region of interest" description="Disordered" evidence="1">
    <location>
        <begin position="17"/>
        <end position="37"/>
    </location>
</feature>
<gene>
    <name evidence="3" type="ORF">PPROV_001054400</name>
</gene>
<dbReference type="Proteomes" id="UP000660262">
    <property type="component" value="Unassembled WGS sequence"/>
</dbReference>
<feature type="region of interest" description="Disordered" evidence="1">
    <location>
        <begin position="396"/>
        <end position="416"/>
    </location>
</feature>
<feature type="transmembrane region" description="Helical" evidence="2">
    <location>
        <begin position="290"/>
        <end position="318"/>
    </location>
</feature>
<keyword evidence="2" id="KW-0812">Transmembrane</keyword>
<comment type="caution">
    <text evidence="3">The sequence shown here is derived from an EMBL/GenBank/DDBJ whole genome shotgun (WGS) entry which is preliminary data.</text>
</comment>
<dbReference type="AlphaFoldDB" id="A0A830I3U8"/>
<evidence type="ECO:0000313" key="3">
    <source>
        <dbReference type="EMBL" id="GHP11817.1"/>
    </source>
</evidence>
<evidence type="ECO:0008006" key="5">
    <source>
        <dbReference type="Google" id="ProtNLM"/>
    </source>
</evidence>
<keyword evidence="2" id="KW-0472">Membrane</keyword>
<evidence type="ECO:0000256" key="2">
    <source>
        <dbReference type="SAM" id="Phobius"/>
    </source>
</evidence>
<keyword evidence="4" id="KW-1185">Reference proteome</keyword>
<feature type="compositionally biased region" description="Low complexity" evidence="1">
    <location>
        <begin position="142"/>
        <end position="152"/>
    </location>
</feature>
<name>A0A830I3U8_9CHLO</name>
<feature type="compositionally biased region" description="Polar residues" evidence="1">
    <location>
        <begin position="26"/>
        <end position="37"/>
    </location>
</feature>
<dbReference type="EMBL" id="BNJQ01000036">
    <property type="protein sequence ID" value="GHP11817.1"/>
    <property type="molecule type" value="Genomic_DNA"/>
</dbReference>
<evidence type="ECO:0000256" key="1">
    <source>
        <dbReference type="SAM" id="MobiDB-lite"/>
    </source>
</evidence>
<feature type="transmembrane region" description="Helical" evidence="2">
    <location>
        <begin position="620"/>
        <end position="638"/>
    </location>
</feature>
<protein>
    <recommendedName>
        <fullName evidence="5">CASP-like protein</fullName>
    </recommendedName>
</protein>
<feature type="transmembrane region" description="Helical" evidence="2">
    <location>
        <begin position="579"/>
        <end position="600"/>
    </location>
</feature>
<proteinExistence type="predicted"/>
<feature type="region of interest" description="Disordered" evidence="1">
    <location>
        <begin position="142"/>
        <end position="174"/>
    </location>
</feature>
<feature type="transmembrane region" description="Helical" evidence="2">
    <location>
        <begin position="465"/>
        <end position="486"/>
    </location>
</feature>
<feature type="region of interest" description="Disordered" evidence="1">
    <location>
        <begin position="500"/>
        <end position="567"/>
    </location>
</feature>